<dbReference type="InterPro" id="IPR046357">
    <property type="entry name" value="PPIase_dom_sf"/>
</dbReference>
<dbReference type="Pfam" id="PF00254">
    <property type="entry name" value="FKBP_C"/>
    <property type="match status" value="1"/>
</dbReference>
<evidence type="ECO:0000256" key="5">
    <source>
        <dbReference type="PROSITE-ProRule" id="PRU00277"/>
    </source>
</evidence>
<evidence type="ECO:0000313" key="10">
    <source>
        <dbReference type="Proteomes" id="UP001595665"/>
    </source>
</evidence>
<dbReference type="PANTHER" id="PTHR43811:SF19">
    <property type="entry name" value="39 KDA FK506-BINDING NUCLEAR PROTEIN"/>
    <property type="match status" value="1"/>
</dbReference>
<keyword evidence="4 5" id="KW-0413">Isomerase</keyword>
<dbReference type="PANTHER" id="PTHR43811">
    <property type="entry name" value="FKBP-TYPE PEPTIDYL-PROLYL CIS-TRANS ISOMERASE FKPA"/>
    <property type="match status" value="1"/>
</dbReference>
<dbReference type="EC" id="5.2.1.8" evidence="6"/>
<keyword evidence="7" id="KW-0732">Signal</keyword>
<evidence type="ECO:0000256" key="3">
    <source>
        <dbReference type="ARBA" id="ARBA00023110"/>
    </source>
</evidence>
<dbReference type="Proteomes" id="UP001595665">
    <property type="component" value="Unassembled WGS sequence"/>
</dbReference>
<evidence type="ECO:0000256" key="7">
    <source>
        <dbReference type="SAM" id="SignalP"/>
    </source>
</evidence>
<evidence type="ECO:0000259" key="8">
    <source>
        <dbReference type="PROSITE" id="PS50059"/>
    </source>
</evidence>
<evidence type="ECO:0000256" key="1">
    <source>
        <dbReference type="ARBA" id="ARBA00000971"/>
    </source>
</evidence>
<dbReference type="EMBL" id="JBHRVV010000001">
    <property type="protein sequence ID" value="MFC3460166.1"/>
    <property type="molecule type" value="Genomic_DNA"/>
</dbReference>
<accession>A0ABV7PLQ9</accession>
<dbReference type="RefSeq" id="WP_312551662.1">
    <property type="nucleotide sequence ID" value="NZ_JBHRVV010000001.1"/>
</dbReference>
<evidence type="ECO:0000256" key="4">
    <source>
        <dbReference type="ARBA" id="ARBA00023235"/>
    </source>
</evidence>
<comment type="similarity">
    <text evidence="2 6">Belongs to the FKBP-type PPIase family.</text>
</comment>
<dbReference type="Gene3D" id="3.10.50.40">
    <property type="match status" value="1"/>
</dbReference>
<evidence type="ECO:0000256" key="2">
    <source>
        <dbReference type="ARBA" id="ARBA00006577"/>
    </source>
</evidence>
<gene>
    <name evidence="9" type="ORF">ACFOPH_18190</name>
</gene>
<feature type="signal peptide" evidence="7">
    <location>
        <begin position="1"/>
        <end position="22"/>
    </location>
</feature>
<organism evidence="9 10">
    <name type="scientific">Massilia haematophila</name>
    <dbReference type="NCBI Taxonomy" id="457923"/>
    <lineage>
        <taxon>Bacteria</taxon>
        <taxon>Pseudomonadati</taxon>
        <taxon>Pseudomonadota</taxon>
        <taxon>Betaproteobacteria</taxon>
        <taxon>Burkholderiales</taxon>
        <taxon>Oxalobacteraceae</taxon>
        <taxon>Telluria group</taxon>
        <taxon>Massilia</taxon>
    </lineage>
</organism>
<dbReference type="GO" id="GO:0003755">
    <property type="term" value="F:peptidyl-prolyl cis-trans isomerase activity"/>
    <property type="evidence" value="ECO:0007669"/>
    <property type="project" value="UniProtKB-EC"/>
</dbReference>
<feature type="domain" description="PPIase FKBP-type" evidence="8">
    <location>
        <begin position="55"/>
        <end position="144"/>
    </location>
</feature>
<dbReference type="InterPro" id="IPR001179">
    <property type="entry name" value="PPIase_FKBP_dom"/>
</dbReference>
<protein>
    <recommendedName>
        <fullName evidence="6">Peptidyl-prolyl cis-trans isomerase</fullName>
        <ecNumber evidence="6">5.2.1.8</ecNumber>
    </recommendedName>
</protein>
<keyword evidence="3 5" id="KW-0697">Rotamase</keyword>
<evidence type="ECO:0000313" key="9">
    <source>
        <dbReference type="EMBL" id="MFC3460166.1"/>
    </source>
</evidence>
<dbReference type="PROSITE" id="PS50059">
    <property type="entry name" value="FKBP_PPIASE"/>
    <property type="match status" value="1"/>
</dbReference>
<reference evidence="10" key="1">
    <citation type="journal article" date="2019" name="Int. J. Syst. Evol. Microbiol.">
        <title>The Global Catalogue of Microorganisms (GCM) 10K type strain sequencing project: providing services to taxonomists for standard genome sequencing and annotation.</title>
        <authorList>
            <consortium name="The Broad Institute Genomics Platform"/>
            <consortium name="The Broad Institute Genome Sequencing Center for Infectious Disease"/>
            <person name="Wu L."/>
            <person name="Ma J."/>
        </authorList>
    </citation>
    <scope>NUCLEOTIDE SEQUENCE [LARGE SCALE GENOMIC DNA]</scope>
    <source>
        <strain evidence="10">CCM 7480</strain>
    </source>
</reference>
<dbReference type="SUPFAM" id="SSF54534">
    <property type="entry name" value="FKBP-like"/>
    <property type="match status" value="1"/>
</dbReference>
<comment type="catalytic activity">
    <reaction evidence="1 5 6">
        <text>[protein]-peptidylproline (omega=180) = [protein]-peptidylproline (omega=0)</text>
        <dbReference type="Rhea" id="RHEA:16237"/>
        <dbReference type="Rhea" id="RHEA-COMP:10747"/>
        <dbReference type="Rhea" id="RHEA-COMP:10748"/>
        <dbReference type="ChEBI" id="CHEBI:83833"/>
        <dbReference type="ChEBI" id="CHEBI:83834"/>
        <dbReference type="EC" id="5.2.1.8"/>
    </reaction>
</comment>
<comment type="caution">
    <text evidence="9">The sequence shown here is derived from an EMBL/GenBank/DDBJ whole genome shotgun (WGS) entry which is preliminary data.</text>
</comment>
<name>A0ABV7PLQ9_9BURK</name>
<evidence type="ECO:0000256" key="6">
    <source>
        <dbReference type="RuleBase" id="RU003915"/>
    </source>
</evidence>
<proteinExistence type="inferred from homology"/>
<keyword evidence="10" id="KW-1185">Reference proteome</keyword>
<sequence length="144" mass="14841">MRFKFPLMAAACAAVMSLTACGGSGGDAEDEVISVPSALKMTDTVVGTGAEAVNGKKLTVKYTGWLYSTTAADNKGSQFETGTIGFTLGVDPVIAGWTQGLPGMKVGGKRTLHIPANMAYGKSGRGPIPPNSGLVFDVELQKVE</sequence>
<dbReference type="PROSITE" id="PS51257">
    <property type="entry name" value="PROKAR_LIPOPROTEIN"/>
    <property type="match status" value="1"/>
</dbReference>
<feature type="chain" id="PRO_5047106282" description="Peptidyl-prolyl cis-trans isomerase" evidence="7">
    <location>
        <begin position="23"/>
        <end position="144"/>
    </location>
</feature>